<sequence>MRRTAAVVCIALGVFCLVLAPLLRFWVAGAAMKTPLDQYSETVNRGDDVTYFSAKDLELVEHAKVEAYTTIRGDVAASDDDTAVWDQFTWVKDVDKDFAFLSTTRRTGHDRVTGEAVDCCDASVNEEPAKQSGQAFKFPFLTEKKDYEFFDTATKETLPIKFEGEETLDIDGKKIDTYKFTQKVEPTKIEEKVLPKSLLDMKGKGDATTDVMYSNTRTYWIEPTTGAPIDLREQQHRGAFVDGEEKLVLFDGDMRFTDETKKSNVETASEGASLIPLVRTTLPLTMLVVGVVLIALGGVLLVGARTSAHGRH</sequence>
<keyword evidence="1" id="KW-1133">Transmembrane helix</keyword>
<feature type="transmembrane region" description="Helical" evidence="1">
    <location>
        <begin position="282"/>
        <end position="304"/>
    </location>
</feature>
<proteinExistence type="predicted"/>
<evidence type="ECO:0000256" key="1">
    <source>
        <dbReference type="SAM" id="Phobius"/>
    </source>
</evidence>
<dbReference type="AlphaFoldDB" id="A0A223SB81"/>
<dbReference type="OrthoDB" id="153031at2"/>
<dbReference type="Proteomes" id="UP000215005">
    <property type="component" value="Chromosome"/>
</dbReference>
<dbReference type="InterPro" id="IPR021424">
    <property type="entry name" value="PorA"/>
</dbReference>
<evidence type="ECO:0000313" key="2">
    <source>
        <dbReference type="EMBL" id="ASU85424.1"/>
    </source>
</evidence>
<keyword evidence="1" id="KW-0812">Transmembrane</keyword>
<gene>
    <name evidence="2" type="ORF">CDO52_23825</name>
</gene>
<evidence type="ECO:0000313" key="3">
    <source>
        <dbReference type="Proteomes" id="UP000215005"/>
    </source>
</evidence>
<keyword evidence="1" id="KW-0472">Membrane</keyword>
<dbReference type="KEGG" id="ngv:CDO52_23825"/>
<accession>A0A223SB81</accession>
<dbReference type="EMBL" id="CP022753">
    <property type="protein sequence ID" value="ASU85424.1"/>
    <property type="molecule type" value="Genomic_DNA"/>
</dbReference>
<keyword evidence="3" id="KW-1185">Reference proteome</keyword>
<reference evidence="2 3" key="1">
    <citation type="submission" date="2017-08" db="EMBL/GenBank/DDBJ databases">
        <title>The complete genome sequence of Nocardiopsis gilva YIM 90087.</title>
        <authorList>
            <person name="Yin M."/>
            <person name="Tang S."/>
        </authorList>
    </citation>
    <scope>NUCLEOTIDE SEQUENCE [LARGE SCALE GENOMIC DNA]</scope>
    <source>
        <strain evidence="2 3">YIM 90087</strain>
    </source>
</reference>
<dbReference type="Pfam" id="PF11271">
    <property type="entry name" value="PorA"/>
    <property type="match status" value="1"/>
</dbReference>
<name>A0A223SB81_9ACTN</name>
<organism evidence="2 3">
    <name type="scientific">Nocardiopsis gilva YIM 90087</name>
    <dbReference type="NCBI Taxonomy" id="1235441"/>
    <lineage>
        <taxon>Bacteria</taxon>
        <taxon>Bacillati</taxon>
        <taxon>Actinomycetota</taxon>
        <taxon>Actinomycetes</taxon>
        <taxon>Streptosporangiales</taxon>
        <taxon>Nocardiopsidaceae</taxon>
        <taxon>Nocardiopsis</taxon>
    </lineage>
</organism>
<protein>
    <submittedName>
        <fullName evidence="2">DUF3068 domain-containing protein</fullName>
    </submittedName>
</protein>
<dbReference type="RefSeq" id="WP_017618683.1">
    <property type="nucleotide sequence ID" value="NZ_ANBG01000181.1"/>
</dbReference>